<gene>
    <name evidence="4" type="ORF">I858_015875</name>
</gene>
<sequence length="343" mass="38089">MATFIKPCEGYLNSLVGYRVDPKTGKPRVMHRGADYTSHTNNNIVASAAGKVRFLDNNPNRTGFGRYLIITHDNGYETLYAHLASINVRLNQRVKQGQKIGVKGTTGKSTGVHLHFEMSKGRWNNRYTTNVNPILWIDDPEIRTVQEVLVQLGFYTGDVDGIHGDGSITAVEKFQKAKGFSAVDGIPGRGTMSVIHKEKDRIIKEEIERVKVIQSKLVKAGYKLKVDGLKGKATTNAIKTVQRATGLKVDGIAGKATDAKLNAIIANLNKPEPPIVKPVPPVQKPKEEEKVESAENKNEIPEWAEKAWEHVEEKRLIRDGRPNDYITRAELAVILARRDGLNV</sequence>
<dbReference type="OrthoDB" id="9805070at2"/>
<organism evidence="4 5">
    <name type="scientific">Planococcus versutus</name>
    <dbReference type="NCBI Taxonomy" id="1302659"/>
    <lineage>
        <taxon>Bacteria</taxon>
        <taxon>Bacillati</taxon>
        <taxon>Bacillota</taxon>
        <taxon>Bacilli</taxon>
        <taxon>Bacillales</taxon>
        <taxon>Caryophanaceae</taxon>
        <taxon>Planococcus</taxon>
    </lineage>
</organism>
<feature type="domain" description="Peptidoglycan binding-like" evidence="2">
    <location>
        <begin position="208"/>
        <end position="260"/>
    </location>
</feature>
<dbReference type="InterPro" id="IPR002477">
    <property type="entry name" value="Peptidoglycan-bd-like"/>
</dbReference>
<dbReference type="Pfam" id="PF01551">
    <property type="entry name" value="Peptidase_M23"/>
    <property type="match status" value="1"/>
</dbReference>
<dbReference type="InterPro" id="IPR011055">
    <property type="entry name" value="Dup_hybrid_motif"/>
</dbReference>
<dbReference type="Gene3D" id="1.10.101.10">
    <property type="entry name" value="PGBD-like superfamily/PGBD"/>
    <property type="match status" value="2"/>
</dbReference>
<protein>
    <recommendedName>
        <fullName evidence="6">Peptidase M23</fullName>
    </recommendedName>
</protein>
<dbReference type="Pfam" id="PF01471">
    <property type="entry name" value="PG_binding_1"/>
    <property type="match status" value="2"/>
</dbReference>
<proteinExistence type="predicted"/>
<feature type="domain" description="Peptidoglycan binding-like" evidence="2">
    <location>
        <begin position="139"/>
        <end position="194"/>
    </location>
</feature>
<dbReference type="PANTHER" id="PTHR21666">
    <property type="entry name" value="PEPTIDASE-RELATED"/>
    <property type="match status" value="1"/>
</dbReference>
<dbReference type="InterPro" id="IPR016047">
    <property type="entry name" value="M23ase_b-sheet_dom"/>
</dbReference>
<dbReference type="InterPro" id="IPR036366">
    <property type="entry name" value="PGBDSf"/>
</dbReference>
<dbReference type="SUPFAM" id="SSF47090">
    <property type="entry name" value="PGBD-like"/>
    <property type="match status" value="2"/>
</dbReference>
<name>A0A1B1S5J9_9BACL</name>
<reference evidence="4" key="1">
    <citation type="submission" date="2016-10" db="EMBL/GenBank/DDBJ databases">
        <authorList>
            <person name="See-Too W.S."/>
        </authorList>
    </citation>
    <scope>NUCLEOTIDE SEQUENCE</scope>
    <source>
        <strain evidence="4">L10.15</strain>
    </source>
</reference>
<feature type="domain" description="M23ase beta-sheet core" evidence="3">
    <location>
        <begin position="30"/>
        <end position="121"/>
    </location>
</feature>
<feature type="compositionally biased region" description="Basic and acidic residues" evidence="1">
    <location>
        <begin position="284"/>
        <end position="297"/>
    </location>
</feature>
<evidence type="ECO:0000259" key="3">
    <source>
        <dbReference type="Pfam" id="PF01551"/>
    </source>
</evidence>
<evidence type="ECO:0000259" key="2">
    <source>
        <dbReference type="Pfam" id="PF01471"/>
    </source>
</evidence>
<keyword evidence="5" id="KW-1185">Reference proteome</keyword>
<dbReference type="AlphaFoldDB" id="A0A1B1S5J9"/>
<dbReference type="Gene3D" id="2.70.70.10">
    <property type="entry name" value="Glucose Permease (Domain IIA)"/>
    <property type="match status" value="1"/>
</dbReference>
<feature type="region of interest" description="Disordered" evidence="1">
    <location>
        <begin position="275"/>
        <end position="297"/>
    </location>
</feature>
<dbReference type="CDD" id="cd12797">
    <property type="entry name" value="M23_peptidase"/>
    <property type="match status" value="1"/>
</dbReference>
<dbReference type="PANTHER" id="PTHR21666:SF270">
    <property type="entry name" value="MUREIN HYDROLASE ACTIVATOR ENVC"/>
    <property type="match status" value="1"/>
</dbReference>
<dbReference type="InterPro" id="IPR050570">
    <property type="entry name" value="Cell_wall_metabolism_enzyme"/>
</dbReference>
<evidence type="ECO:0000313" key="5">
    <source>
        <dbReference type="Proteomes" id="UP000053354"/>
    </source>
</evidence>
<dbReference type="SUPFAM" id="SSF51261">
    <property type="entry name" value="Duplicated hybrid motif"/>
    <property type="match status" value="1"/>
</dbReference>
<evidence type="ECO:0008006" key="6">
    <source>
        <dbReference type="Google" id="ProtNLM"/>
    </source>
</evidence>
<dbReference type="KEGG" id="pll:I858_015875"/>
<dbReference type="RefSeq" id="WP_065524814.1">
    <property type="nucleotide sequence ID" value="NZ_CP016540.2"/>
</dbReference>
<dbReference type="GO" id="GO:0004222">
    <property type="term" value="F:metalloendopeptidase activity"/>
    <property type="evidence" value="ECO:0007669"/>
    <property type="project" value="TreeGrafter"/>
</dbReference>
<accession>A0A1B1S5J9</accession>
<dbReference type="Proteomes" id="UP000053354">
    <property type="component" value="Chromosome"/>
</dbReference>
<evidence type="ECO:0000256" key="1">
    <source>
        <dbReference type="SAM" id="MobiDB-lite"/>
    </source>
</evidence>
<evidence type="ECO:0000313" key="4">
    <source>
        <dbReference type="EMBL" id="ANU28468.1"/>
    </source>
</evidence>
<dbReference type="STRING" id="1302659.I858_015875"/>
<dbReference type="EMBL" id="CP016540">
    <property type="protein sequence ID" value="ANU28468.1"/>
    <property type="molecule type" value="Genomic_DNA"/>
</dbReference>
<dbReference type="InterPro" id="IPR036365">
    <property type="entry name" value="PGBD-like_sf"/>
</dbReference>